<reference evidence="3" key="1">
    <citation type="journal article" date="2019" name="Int. J. Syst. Evol. Microbiol.">
        <title>The Global Catalogue of Microorganisms (GCM) 10K type strain sequencing project: providing services to taxonomists for standard genome sequencing and annotation.</title>
        <authorList>
            <consortium name="The Broad Institute Genomics Platform"/>
            <consortium name="The Broad Institute Genome Sequencing Center for Infectious Disease"/>
            <person name="Wu L."/>
            <person name="Ma J."/>
        </authorList>
    </citation>
    <scope>NUCLEOTIDE SEQUENCE [LARGE SCALE GENOMIC DNA]</scope>
    <source>
        <strain evidence="3">KCTC 42107</strain>
    </source>
</reference>
<evidence type="ECO:0000313" key="2">
    <source>
        <dbReference type="EMBL" id="MFD2603790.1"/>
    </source>
</evidence>
<keyword evidence="2" id="KW-0378">Hydrolase</keyword>
<dbReference type="SUPFAM" id="SSF53474">
    <property type="entry name" value="alpha/beta-Hydrolases"/>
    <property type="match status" value="1"/>
</dbReference>
<name>A0ABW5NXY9_9FLAO</name>
<organism evidence="2 3">
    <name type="scientific">Flavobacterium suzhouense</name>
    <dbReference type="NCBI Taxonomy" id="1529638"/>
    <lineage>
        <taxon>Bacteria</taxon>
        <taxon>Pseudomonadati</taxon>
        <taxon>Bacteroidota</taxon>
        <taxon>Flavobacteriia</taxon>
        <taxon>Flavobacteriales</taxon>
        <taxon>Flavobacteriaceae</taxon>
        <taxon>Flavobacterium</taxon>
    </lineage>
</organism>
<keyword evidence="3" id="KW-1185">Reference proteome</keyword>
<keyword evidence="1" id="KW-0732">Signal</keyword>
<dbReference type="InterPro" id="IPR029058">
    <property type="entry name" value="AB_hydrolase_fold"/>
</dbReference>
<evidence type="ECO:0000313" key="3">
    <source>
        <dbReference type="Proteomes" id="UP001597480"/>
    </source>
</evidence>
<evidence type="ECO:0000256" key="1">
    <source>
        <dbReference type="SAM" id="SignalP"/>
    </source>
</evidence>
<dbReference type="InterPro" id="IPR050583">
    <property type="entry name" value="Mycobacterial_A85_antigen"/>
</dbReference>
<dbReference type="PANTHER" id="PTHR48098">
    <property type="entry name" value="ENTEROCHELIN ESTERASE-RELATED"/>
    <property type="match status" value="1"/>
</dbReference>
<dbReference type="RefSeq" id="WP_379822750.1">
    <property type="nucleotide sequence ID" value="NZ_JBHUMD010000030.1"/>
</dbReference>
<accession>A0ABW5NXY9</accession>
<feature type="chain" id="PRO_5047305980" evidence="1">
    <location>
        <begin position="20"/>
        <end position="264"/>
    </location>
</feature>
<protein>
    <submittedName>
        <fullName evidence="2">Alpha/beta hydrolase</fullName>
    </submittedName>
</protein>
<dbReference type="PANTHER" id="PTHR48098:SF6">
    <property type="entry name" value="FERRI-BACILLIBACTIN ESTERASE BESA"/>
    <property type="match status" value="1"/>
</dbReference>
<dbReference type="EMBL" id="JBHUMD010000030">
    <property type="protein sequence ID" value="MFD2603790.1"/>
    <property type="molecule type" value="Genomic_DNA"/>
</dbReference>
<proteinExistence type="predicted"/>
<comment type="caution">
    <text evidence="2">The sequence shown here is derived from an EMBL/GenBank/DDBJ whole genome shotgun (WGS) entry which is preliminary data.</text>
</comment>
<dbReference type="InterPro" id="IPR000801">
    <property type="entry name" value="Esterase-like"/>
</dbReference>
<gene>
    <name evidence="2" type="ORF">ACFSR3_17125</name>
</gene>
<sequence length="264" mass="30726">MKLNFLFVLLYLTSMNIKAQEQTYSQNVSWFTIHAPQLKTDRKIWVYLPEDYKETNHKYPVMYMHDGQNLFDKATSFSGEWRIDEQLDSLHAKTIVIGIEHGGDKRIEELTPHPNEKYGGGNADAYLDFLVNTLKPYVDAHYRTKTDKEHTAIFGSSLGGLVSFYAVLKYPKVFGKAGVFSPSFWFNDDIFDLAIKTEHINAKLYFMAGDHESENMQNDLERMLDIVLTKTNKKNIHKKIVHNGRHNETLWAKEFAEAYIWLFD</sequence>
<dbReference type="GO" id="GO:0016787">
    <property type="term" value="F:hydrolase activity"/>
    <property type="evidence" value="ECO:0007669"/>
    <property type="project" value="UniProtKB-KW"/>
</dbReference>
<dbReference type="Pfam" id="PF00756">
    <property type="entry name" value="Esterase"/>
    <property type="match status" value="1"/>
</dbReference>
<dbReference type="Proteomes" id="UP001597480">
    <property type="component" value="Unassembled WGS sequence"/>
</dbReference>
<feature type="signal peptide" evidence="1">
    <location>
        <begin position="1"/>
        <end position="19"/>
    </location>
</feature>
<dbReference type="Gene3D" id="3.40.50.1820">
    <property type="entry name" value="alpha/beta hydrolase"/>
    <property type="match status" value="1"/>
</dbReference>